<dbReference type="AlphaFoldDB" id="A0A0G0BQA1"/>
<proteinExistence type="predicted"/>
<dbReference type="EMBL" id="LBQE01000023">
    <property type="protein sequence ID" value="KKP71573.1"/>
    <property type="molecule type" value="Genomic_DNA"/>
</dbReference>
<dbReference type="Proteomes" id="UP000034923">
    <property type="component" value="Unassembled WGS sequence"/>
</dbReference>
<sequence>MKNRKTMQNEKIQKNKEKGENNYAFIDGANLYKGVSDLGWKLEKKKKPPMETKLHKGLFRKY</sequence>
<evidence type="ECO:0000313" key="2">
    <source>
        <dbReference type="Proteomes" id="UP000034923"/>
    </source>
</evidence>
<evidence type="ECO:0000313" key="1">
    <source>
        <dbReference type="EMBL" id="KKP71573.1"/>
    </source>
</evidence>
<comment type="caution">
    <text evidence="1">The sequence shown here is derived from an EMBL/GenBank/DDBJ whole genome shotgun (WGS) entry which is preliminary data.</text>
</comment>
<accession>A0A0G0BQA1</accession>
<reference evidence="1 2" key="1">
    <citation type="journal article" date="2015" name="Nature">
        <title>rRNA introns, odd ribosomes, and small enigmatic genomes across a large radiation of phyla.</title>
        <authorList>
            <person name="Brown C.T."/>
            <person name="Hug L.A."/>
            <person name="Thomas B.C."/>
            <person name="Sharon I."/>
            <person name="Castelle C.J."/>
            <person name="Singh A."/>
            <person name="Wilkins M.J."/>
            <person name="Williams K.H."/>
            <person name="Banfield J.F."/>
        </authorList>
    </citation>
    <scope>NUCLEOTIDE SEQUENCE [LARGE SCALE GENOMIC DNA]</scope>
</reference>
<protein>
    <recommendedName>
        <fullName evidence="3">NYN domain-containing protein</fullName>
    </recommendedName>
</protein>
<name>A0A0G0BQA1_9BACT</name>
<evidence type="ECO:0008006" key="3">
    <source>
        <dbReference type="Google" id="ProtNLM"/>
    </source>
</evidence>
<organism evidence="1 2">
    <name type="scientific">Candidatus Nomurabacteria bacterium GW2011_GWB1_35_20</name>
    <dbReference type="NCBI Taxonomy" id="1618740"/>
    <lineage>
        <taxon>Bacteria</taxon>
        <taxon>Candidatus Nomuraibacteriota</taxon>
    </lineage>
</organism>
<gene>
    <name evidence="1" type="ORF">UR70_C0023G0002</name>
</gene>